<keyword evidence="4 5" id="KW-0472">Membrane</keyword>
<evidence type="ECO:0000256" key="1">
    <source>
        <dbReference type="ARBA" id="ARBA00004370"/>
    </source>
</evidence>
<feature type="domain" description="G-protein coupled receptors family 1 profile" evidence="7">
    <location>
        <begin position="1"/>
        <end position="222"/>
    </location>
</feature>
<dbReference type="Gene3D" id="3.80.10.10">
    <property type="entry name" value="Ribonuclease Inhibitor"/>
    <property type="match status" value="8"/>
</dbReference>
<organism evidence="8 9">
    <name type="scientific">Adineta steineri</name>
    <dbReference type="NCBI Taxonomy" id="433720"/>
    <lineage>
        <taxon>Eukaryota</taxon>
        <taxon>Metazoa</taxon>
        <taxon>Spiralia</taxon>
        <taxon>Gnathifera</taxon>
        <taxon>Rotifera</taxon>
        <taxon>Eurotatoria</taxon>
        <taxon>Bdelloidea</taxon>
        <taxon>Adinetida</taxon>
        <taxon>Adinetidae</taxon>
        <taxon>Adineta</taxon>
    </lineage>
</organism>
<feature type="transmembrane region" description="Helical" evidence="5">
    <location>
        <begin position="23"/>
        <end position="46"/>
    </location>
</feature>
<feature type="domain" description="F-box" evidence="6">
    <location>
        <begin position="252"/>
        <end position="301"/>
    </location>
</feature>
<feature type="transmembrane region" description="Helical" evidence="5">
    <location>
        <begin position="58"/>
        <end position="85"/>
    </location>
</feature>
<evidence type="ECO:0008006" key="10">
    <source>
        <dbReference type="Google" id="ProtNLM"/>
    </source>
</evidence>
<dbReference type="SMART" id="SM00256">
    <property type="entry name" value="FBOX"/>
    <property type="match status" value="1"/>
</dbReference>
<evidence type="ECO:0000256" key="3">
    <source>
        <dbReference type="ARBA" id="ARBA00022989"/>
    </source>
</evidence>
<evidence type="ECO:0000256" key="5">
    <source>
        <dbReference type="SAM" id="Phobius"/>
    </source>
</evidence>
<dbReference type="PANTHER" id="PTHR24114:SF2">
    <property type="entry name" value="F-BOX DOMAIN-CONTAINING PROTEIN-RELATED"/>
    <property type="match status" value="1"/>
</dbReference>
<dbReference type="EMBL" id="CAJOAY010000078">
    <property type="protein sequence ID" value="CAF3524666.1"/>
    <property type="molecule type" value="Genomic_DNA"/>
</dbReference>
<protein>
    <recommendedName>
        <fullName evidence="10">F-box domain-containing protein</fullName>
    </recommendedName>
</protein>
<dbReference type="Pfam" id="PF13516">
    <property type="entry name" value="LRR_6"/>
    <property type="match status" value="16"/>
</dbReference>
<dbReference type="PROSITE" id="PS50262">
    <property type="entry name" value="G_PROTEIN_RECEP_F1_2"/>
    <property type="match status" value="1"/>
</dbReference>
<dbReference type="Proteomes" id="UP000663881">
    <property type="component" value="Unassembled WGS sequence"/>
</dbReference>
<dbReference type="GO" id="GO:0016020">
    <property type="term" value="C:membrane"/>
    <property type="evidence" value="ECO:0007669"/>
    <property type="project" value="UniProtKB-SubCell"/>
</dbReference>
<dbReference type="Pfam" id="PF00001">
    <property type="entry name" value="7tm_1"/>
    <property type="match status" value="1"/>
</dbReference>
<accession>A0A818IL20</accession>
<dbReference type="InterPro" id="IPR000276">
    <property type="entry name" value="GPCR_Rhodpsn"/>
</dbReference>
<dbReference type="Gene3D" id="1.20.1070.10">
    <property type="entry name" value="Rhodopsin 7-helix transmembrane proteins"/>
    <property type="match status" value="1"/>
</dbReference>
<dbReference type="PROSITE" id="PS50181">
    <property type="entry name" value="FBOX"/>
    <property type="match status" value="1"/>
</dbReference>
<evidence type="ECO:0000313" key="8">
    <source>
        <dbReference type="EMBL" id="CAF3524666.1"/>
    </source>
</evidence>
<evidence type="ECO:0000256" key="2">
    <source>
        <dbReference type="ARBA" id="ARBA00022692"/>
    </source>
</evidence>
<feature type="transmembrane region" description="Helical" evidence="5">
    <location>
        <begin position="196"/>
        <end position="222"/>
    </location>
</feature>
<dbReference type="SMART" id="SM00368">
    <property type="entry name" value="LRR_RI"/>
    <property type="match status" value="18"/>
</dbReference>
<dbReference type="InterPro" id="IPR052394">
    <property type="entry name" value="LRR-containing"/>
</dbReference>
<keyword evidence="3 5" id="KW-1133">Transmembrane helix</keyword>
<dbReference type="SUPFAM" id="SSF52047">
    <property type="entry name" value="RNI-like"/>
    <property type="match status" value="4"/>
</dbReference>
<name>A0A818IL20_9BILA</name>
<dbReference type="InterPro" id="IPR017452">
    <property type="entry name" value="GPCR_Rhodpsn_7TM"/>
</dbReference>
<dbReference type="InterPro" id="IPR032675">
    <property type="entry name" value="LRR_dom_sf"/>
</dbReference>
<comment type="caution">
    <text evidence="8">The sequence shown here is derived from an EMBL/GenBank/DDBJ whole genome shotgun (WGS) entry which is preliminary data.</text>
</comment>
<evidence type="ECO:0000259" key="7">
    <source>
        <dbReference type="PROSITE" id="PS50262"/>
    </source>
</evidence>
<gene>
    <name evidence="8" type="ORF">OKA104_LOCUS2788</name>
</gene>
<feature type="transmembrane region" description="Helical" evidence="5">
    <location>
        <begin position="165"/>
        <end position="184"/>
    </location>
</feature>
<proteinExistence type="predicted"/>
<dbReference type="GO" id="GO:0004930">
    <property type="term" value="F:G protein-coupled receptor activity"/>
    <property type="evidence" value="ECO:0007669"/>
    <property type="project" value="InterPro"/>
</dbReference>
<dbReference type="SUPFAM" id="SSF81383">
    <property type="entry name" value="F-box domain"/>
    <property type="match status" value="1"/>
</dbReference>
<sequence length="1369" mass="154817">MITINRFLTIKYPNKRFFQRRTWPFISSGIQWIISILIPVPYLIYLNQGCARQEQTPYWLQIYSFVIFIIVPLILNAIFNSLIFITVRSSSRRVAQAVAATTGPTAKINHSNSRDTRLLKHMLFIFVATMILSFVRSSSKRVHVTTATTLVPVANLKRQQHRDIYLLKHMLFLLTVFIIGWAPYYTMIAIDPSDDVLLWISMLLKILPVMSALINIVDLFIYNNDLRQYIKKQCLNRENHTMSRSTEQVISDTSILCLPVELHHCIFDHLDAQTILLSIRQVCKQLRESVSSYNHLKLKKVWPVQATLVQLTIRDCTYQTYCVILSNSSNLRTFVMNNCKMNDINQTVSSYSSKINNSAKKQRTSSDYTVYPQLASLTIGNCRLSIKDLEFLLPLTPSLVHLKLISHRFALDSIFDGNYWEQFISMKLPILNRFEFLFTYIDEKCKSCTGITSLILPFQTSFWLDTKHWYVTTDYILPQSKIRLYTTPNNVANNEERFATLTVSSTESIHRLLAHPRRYMPNDAEANTMTTLNLSNNEIEDNGARQLANALRDHQTLTILDLSNNKIGSDGAQYLYDVLRRNKTLMILELSGHRDTYCEAISAAVQLRNGKKISSINLQSKDIDDNGIKFLTDALSDNETVIKVDLSKNGIGDKGAQYLADALQNNKTLTSLILGIIDEENEYRRTKRRGEKTYDWGERYLDYRNQFGDKGAEFFANALEINKTLTTLDLTCNRIGDIGTAYLANVLKKNTSLKTLVLANQCKENRIGDIGAQHLADALKQNQTLIMLDVSGNQIGDIGAQYFADALQKNQTLITLDLELNEIGDNGIQYLNDAGRNNETLMKLRLEDNLGSNCAVVSAVIQIRNDKTLTKLNLQSKNIDDNQLKYLADTLLGNETIVELDLSKNKIGDVGAQYLYDALKDNKTLMKLDLKRNTSPYCMAVAAAVQIRNDKKNSEIQLFLGYIGDNGTKLIADALRNNETITKLDLSANEIGDVGVQYLTDMLSNNKMITKLCLGSNRIGDTGAKYLADLLRINETITELNLSHNQIGDNGATQLFDSLQNNKTITRFELDENNTGYCTAVEVAIKIRNDKTLTEINLQHKNIEENAIKLLADELRTNKIITKLDFSLNQIGDTGAKHLADLIRNNTIISELDLSENGIGNIGVRYIADALRDNKTLIKLMLYNSDEETNLIDDIGVQYLVDALQNNTTLIKLDVYVNKSSYGKVFGATIGLRNDKKLTELNLSRGQIGDKEVQYLANALKNNQRLTKLDLSSNQIGDIGTQYLAEILKENKNITELNLVSNQIADIGAQQLALALKNNKTLKELSLGGNNISNELQHSLQLQDTRFSFLKNDDYDDSESDSDYFGYDS</sequence>
<evidence type="ECO:0000256" key="4">
    <source>
        <dbReference type="ARBA" id="ARBA00023136"/>
    </source>
</evidence>
<comment type="subcellular location">
    <subcellularLocation>
        <location evidence="1">Membrane</location>
    </subcellularLocation>
</comment>
<dbReference type="Pfam" id="PF00646">
    <property type="entry name" value="F-box"/>
    <property type="match status" value="1"/>
</dbReference>
<reference evidence="8" key="1">
    <citation type="submission" date="2021-02" db="EMBL/GenBank/DDBJ databases">
        <authorList>
            <person name="Nowell W R."/>
        </authorList>
    </citation>
    <scope>NUCLEOTIDE SEQUENCE</scope>
</reference>
<dbReference type="CDD" id="cd00637">
    <property type="entry name" value="7tm_classA_rhodopsin-like"/>
    <property type="match status" value="1"/>
</dbReference>
<dbReference type="PROSITE" id="PS51450">
    <property type="entry name" value="LRR"/>
    <property type="match status" value="1"/>
</dbReference>
<dbReference type="SUPFAM" id="SSF81321">
    <property type="entry name" value="Family A G protein-coupled receptor-like"/>
    <property type="match status" value="1"/>
</dbReference>
<dbReference type="PANTHER" id="PTHR24114">
    <property type="entry name" value="LEUCINE RICH REPEAT FAMILY PROTEIN"/>
    <property type="match status" value="1"/>
</dbReference>
<feature type="transmembrane region" description="Helical" evidence="5">
    <location>
        <begin position="118"/>
        <end position="135"/>
    </location>
</feature>
<keyword evidence="2 5" id="KW-0812">Transmembrane</keyword>
<dbReference type="InterPro" id="IPR001810">
    <property type="entry name" value="F-box_dom"/>
</dbReference>
<dbReference type="InterPro" id="IPR036047">
    <property type="entry name" value="F-box-like_dom_sf"/>
</dbReference>
<evidence type="ECO:0000313" key="9">
    <source>
        <dbReference type="Proteomes" id="UP000663881"/>
    </source>
</evidence>
<dbReference type="InterPro" id="IPR001611">
    <property type="entry name" value="Leu-rich_rpt"/>
</dbReference>
<evidence type="ECO:0000259" key="6">
    <source>
        <dbReference type="PROSITE" id="PS50181"/>
    </source>
</evidence>